<name>A0A8H7V4W6_9FUNG</name>
<comment type="catalytic activity">
    <reaction evidence="1">
        <text>Thiol-dependent hydrolysis of ester, thioester, amide, peptide and isopeptide bonds formed by the C-terminal Gly of ubiquitin (a 76-residue protein attached to proteins as an intracellular targeting signal).</text>
        <dbReference type="EC" id="3.4.19.12"/>
    </reaction>
</comment>
<evidence type="ECO:0000256" key="8">
    <source>
        <dbReference type="SAM" id="MobiDB-lite"/>
    </source>
</evidence>
<dbReference type="InterPro" id="IPR038765">
    <property type="entry name" value="Papain-like_cys_pep_sf"/>
</dbReference>
<evidence type="ECO:0000256" key="2">
    <source>
        <dbReference type="ARBA" id="ARBA00009085"/>
    </source>
</evidence>
<evidence type="ECO:0000256" key="1">
    <source>
        <dbReference type="ARBA" id="ARBA00000707"/>
    </source>
</evidence>
<keyword evidence="5" id="KW-0833">Ubl conjugation pathway</keyword>
<dbReference type="OrthoDB" id="420187at2759"/>
<reference evidence="10" key="1">
    <citation type="submission" date="2020-12" db="EMBL/GenBank/DDBJ databases">
        <title>Metabolic potential, ecology and presence of endohyphal bacteria is reflected in genomic diversity of Mucoromycotina.</title>
        <authorList>
            <person name="Muszewska A."/>
            <person name="Okrasinska A."/>
            <person name="Steczkiewicz K."/>
            <person name="Drgas O."/>
            <person name="Orlowska M."/>
            <person name="Perlinska-Lenart U."/>
            <person name="Aleksandrzak-Piekarczyk T."/>
            <person name="Szatraj K."/>
            <person name="Zielenkiewicz U."/>
            <person name="Pilsyk S."/>
            <person name="Malc E."/>
            <person name="Mieczkowski P."/>
            <person name="Kruszewska J.S."/>
            <person name="Biernat P."/>
            <person name="Pawlowska J."/>
        </authorList>
    </citation>
    <scope>NUCLEOTIDE SEQUENCE</scope>
    <source>
        <strain evidence="10">CBS 226.32</strain>
    </source>
</reference>
<protein>
    <recommendedName>
        <fullName evidence="3">ubiquitinyl hydrolase 1</fullName>
        <ecNumber evidence="3">3.4.19.12</ecNumber>
    </recommendedName>
</protein>
<dbReference type="GO" id="GO:0005829">
    <property type="term" value="C:cytosol"/>
    <property type="evidence" value="ECO:0007669"/>
    <property type="project" value="TreeGrafter"/>
</dbReference>
<dbReference type="GO" id="GO:0016579">
    <property type="term" value="P:protein deubiquitination"/>
    <property type="evidence" value="ECO:0007669"/>
    <property type="project" value="InterPro"/>
</dbReference>
<dbReference type="GO" id="GO:0006508">
    <property type="term" value="P:proteolysis"/>
    <property type="evidence" value="ECO:0007669"/>
    <property type="project" value="UniProtKB-KW"/>
</dbReference>
<dbReference type="Proteomes" id="UP000650833">
    <property type="component" value="Unassembled WGS sequence"/>
</dbReference>
<dbReference type="PROSITE" id="PS50235">
    <property type="entry name" value="USP_3"/>
    <property type="match status" value="1"/>
</dbReference>
<organism evidence="10 11">
    <name type="scientific">Mucor plumbeus</name>
    <dbReference type="NCBI Taxonomy" id="97098"/>
    <lineage>
        <taxon>Eukaryota</taxon>
        <taxon>Fungi</taxon>
        <taxon>Fungi incertae sedis</taxon>
        <taxon>Mucoromycota</taxon>
        <taxon>Mucoromycotina</taxon>
        <taxon>Mucoromycetes</taxon>
        <taxon>Mucorales</taxon>
        <taxon>Mucorineae</taxon>
        <taxon>Mucoraceae</taxon>
        <taxon>Mucor</taxon>
    </lineage>
</organism>
<keyword evidence="11" id="KW-1185">Reference proteome</keyword>
<evidence type="ECO:0000256" key="7">
    <source>
        <dbReference type="ARBA" id="ARBA00022807"/>
    </source>
</evidence>
<accession>A0A8H7V4W6</accession>
<dbReference type="PANTHER" id="PTHR24006:SF758">
    <property type="entry name" value="UBIQUITIN CARBOXYL-TERMINAL HYDROLASE 36"/>
    <property type="match status" value="1"/>
</dbReference>
<keyword evidence="6" id="KW-0378">Hydrolase</keyword>
<dbReference type="GO" id="GO:0004843">
    <property type="term" value="F:cysteine-type deubiquitinase activity"/>
    <property type="evidence" value="ECO:0007669"/>
    <property type="project" value="UniProtKB-EC"/>
</dbReference>
<gene>
    <name evidence="10" type="ORF">INT46_010774</name>
</gene>
<feature type="domain" description="USP" evidence="9">
    <location>
        <begin position="80"/>
        <end position="395"/>
    </location>
</feature>
<evidence type="ECO:0000256" key="5">
    <source>
        <dbReference type="ARBA" id="ARBA00022786"/>
    </source>
</evidence>
<dbReference type="Gene3D" id="3.90.70.10">
    <property type="entry name" value="Cysteine proteinases"/>
    <property type="match status" value="1"/>
</dbReference>
<feature type="compositionally biased region" description="Low complexity" evidence="8">
    <location>
        <begin position="14"/>
        <end position="28"/>
    </location>
</feature>
<dbReference type="AlphaFoldDB" id="A0A8H7V4W6"/>
<dbReference type="InterPro" id="IPR050164">
    <property type="entry name" value="Peptidase_C19"/>
</dbReference>
<dbReference type="EC" id="3.4.19.12" evidence="3"/>
<evidence type="ECO:0000313" key="11">
    <source>
        <dbReference type="Proteomes" id="UP000650833"/>
    </source>
</evidence>
<feature type="region of interest" description="Disordered" evidence="8">
    <location>
        <begin position="1"/>
        <end position="50"/>
    </location>
</feature>
<evidence type="ECO:0000259" key="9">
    <source>
        <dbReference type="PROSITE" id="PS50235"/>
    </source>
</evidence>
<dbReference type="FunFam" id="3.90.70.10:FF:000119">
    <property type="entry name" value="Ubiquitin specific peptidase 36"/>
    <property type="match status" value="1"/>
</dbReference>
<evidence type="ECO:0000256" key="6">
    <source>
        <dbReference type="ARBA" id="ARBA00022801"/>
    </source>
</evidence>
<dbReference type="SUPFAM" id="SSF54001">
    <property type="entry name" value="Cysteine proteinases"/>
    <property type="match status" value="1"/>
</dbReference>
<comment type="similarity">
    <text evidence="2">Belongs to the peptidase C19 family.</text>
</comment>
<keyword evidence="4" id="KW-0645">Protease</keyword>
<dbReference type="PROSITE" id="PS00973">
    <property type="entry name" value="USP_2"/>
    <property type="match status" value="1"/>
</dbReference>
<evidence type="ECO:0000256" key="4">
    <source>
        <dbReference type="ARBA" id="ARBA00022670"/>
    </source>
</evidence>
<sequence length="538" mass="61260">MAKPQYNKNRHSYGNNNNQNPNFKKNFQGNGGKNKNRKHGGNSNQQPSKKIEKINTAIKAPLFNKSKLFSTWKINRKIGPGYVNGQNTCFLNSVLECLTYTPPLAQQMLKEEHRKQCRMDGFCALCAMEVHVRRCLKDEKSFSKGAAILPRYFTSNLRALSKTLRLGRQEDAHELYMFMLSAFQKASINGLGKLPPKVEETALIYQIFGGKLRSQLKCYSCKATSNNFEACLDLSVDLTNKADSLKMAFDNFIKVDVIGSDDPNNRYKCDHCKQMVKAGKQMTIDELPMMLTVHLKRFAFDLQRGCMSKITTYVKYPETLDMAPYTSQEKKIKNADYKLYAVLVHQGYSCDSGHYYAYVKAPNGQWNRMDDDDVTPVSLKEVLSQTAYMLFYQQEKPTLTTAAPAVTANAEKKLPILPEAPEVPLVISEPIPKKVLVDINAKKPTALKDLKRRVKFIDQSAAISDNSSAWSVQSTERPRRSLRGNLSPPTYGANVSDLSAWNTLSIEDFREKRKEKRRRHFRVNLEARKKPWIIGKPY</sequence>
<dbReference type="GO" id="GO:0005634">
    <property type="term" value="C:nucleus"/>
    <property type="evidence" value="ECO:0007669"/>
    <property type="project" value="TreeGrafter"/>
</dbReference>
<dbReference type="Pfam" id="PF00443">
    <property type="entry name" value="UCH"/>
    <property type="match status" value="1"/>
</dbReference>
<dbReference type="PANTHER" id="PTHR24006">
    <property type="entry name" value="UBIQUITIN CARBOXYL-TERMINAL HYDROLASE"/>
    <property type="match status" value="1"/>
</dbReference>
<dbReference type="InterPro" id="IPR028889">
    <property type="entry name" value="USP"/>
</dbReference>
<dbReference type="InterPro" id="IPR018200">
    <property type="entry name" value="USP_CS"/>
</dbReference>
<comment type="caution">
    <text evidence="10">The sequence shown here is derived from an EMBL/GenBank/DDBJ whole genome shotgun (WGS) entry which is preliminary data.</text>
</comment>
<evidence type="ECO:0000313" key="10">
    <source>
        <dbReference type="EMBL" id="KAG2205612.1"/>
    </source>
</evidence>
<proteinExistence type="inferred from homology"/>
<dbReference type="EMBL" id="JAEPRC010000170">
    <property type="protein sequence ID" value="KAG2205612.1"/>
    <property type="molecule type" value="Genomic_DNA"/>
</dbReference>
<evidence type="ECO:0000256" key="3">
    <source>
        <dbReference type="ARBA" id="ARBA00012759"/>
    </source>
</evidence>
<keyword evidence="7" id="KW-0788">Thiol protease</keyword>
<dbReference type="InterPro" id="IPR001394">
    <property type="entry name" value="Peptidase_C19_UCH"/>
</dbReference>
<feature type="region of interest" description="Disordered" evidence="8">
    <location>
        <begin position="467"/>
        <end position="489"/>
    </location>
</feature>